<accession>A0A4Y8RFJ6</accession>
<protein>
    <submittedName>
        <fullName evidence="1">Uncharacterized protein</fullName>
    </submittedName>
</protein>
<gene>
    <name evidence="1" type="ORF">E3C22_16370</name>
</gene>
<organism evidence="1 2">
    <name type="scientific">Jiella endophytica</name>
    <dbReference type="NCBI Taxonomy" id="2558362"/>
    <lineage>
        <taxon>Bacteria</taxon>
        <taxon>Pseudomonadati</taxon>
        <taxon>Pseudomonadota</taxon>
        <taxon>Alphaproteobacteria</taxon>
        <taxon>Hyphomicrobiales</taxon>
        <taxon>Aurantimonadaceae</taxon>
        <taxon>Jiella</taxon>
    </lineage>
</organism>
<sequence length="88" mass="10261">MSSLGRPPLDGLKRQLLRARDHRSQGAAGAADNFVRETFTLERGAARLKAREWFEKFPKAAYWTQVESWRQLPDERIEFTMRRLPTAD</sequence>
<reference evidence="1 2" key="1">
    <citation type="submission" date="2019-03" db="EMBL/GenBank/DDBJ databases">
        <title>Jiella endophytica sp. nov., a novel endophytic bacterium isolated from root of Ficus microcarpa Linn. f.</title>
        <authorList>
            <person name="Tuo L."/>
        </authorList>
    </citation>
    <scope>NUCLEOTIDE SEQUENCE [LARGE SCALE GENOMIC DNA]</scope>
    <source>
        <strain evidence="1 2">CBS5Q-3</strain>
    </source>
</reference>
<dbReference type="OrthoDB" id="9813419at2"/>
<keyword evidence="2" id="KW-1185">Reference proteome</keyword>
<name>A0A4Y8RFJ6_9HYPH</name>
<dbReference type="EMBL" id="SOZD01000005">
    <property type="protein sequence ID" value="TFF20483.1"/>
    <property type="molecule type" value="Genomic_DNA"/>
</dbReference>
<dbReference type="RefSeq" id="WP_134763132.1">
    <property type="nucleotide sequence ID" value="NZ_SOZD01000005.1"/>
</dbReference>
<comment type="caution">
    <text evidence="1">The sequence shown here is derived from an EMBL/GenBank/DDBJ whole genome shotgun (WGS) entry which is preliminary data.</text>
</comment>
<dbReference type="Proteomes" id="UP000298179">
    <property type="component" value="Unassembled WGS sequence"/>
</dbReference>
<dbReference type="AlphaFoldDB" id="A0A4Y8RFJ6"/>
<proteinExistence type="predicted"/>
<evidence type="ECO:0000313" key="2">
    <source>
        <dbReference type="Proteomes" id="UP000298179"/>
    </source>
</evidence>
<evidence type="ECO:0000313" key="1">
    <source>
        <dbReference type="EMBL" id="TFF20483.1"/>
    </source>
</evidence>